<keyword evidence="3" id="KW-1185">Reference proteome</keyword>
<dbReference type="EMBL" id="QKWP01001875">
    <property type="protein sequence ID" value="RIB06060.1"/>
    <property type="molecule type" value="Genomic_DNA"/>
</dbReference>
<feature type="transmembrane region" description="Helical" evidence="1">
    <location>
        <begin position="439"/>
        <end position="462"/>
    </location>
</feature>
<organism evidence="2 3">
    <name type="scientific">Gigaspora rosea</name>
    <dbReference type="NCBI Taxonomy" id="44941"/>
    <lineage>
        <taxon>Eukaryota</taxon>
        <taxon>Fungi</taxon>
        <taxon>Fungi incertae sedis</taxon>
        <taxon>Mucoromycota</taxon>
        <taxon>Glomeromycotina</taxon>
        <taxon>Glomeromycetes</taxon>
        <taxon>Diversisporales</taxon>
        <taxon>Gigasporaceae</taxon>
        <taxon>Gigaspora</taxon>
    </lineage>
</organism>
<feature type="transmembrane region" description="Helical" evidence="1">
    <location>
        <begin position="413"/>
        <end position="433"/>
    </location>
</feature>
<reference evidence="2 3" key="1">
    <citation type="submission" date="2018-06" db="EMBL/GenBank/DDBJ databases">
        <title>Comparative genomics reveals the genomic features of Rhizophagus irregularis, R. cerebriforme, R. diaphanum and Gigaspora rosea, and their symbiotic lifestyle signature.</title>
        <authorList>
            <person name="Morin E."/>
            <person name="San Clemente H."/>
            <person name="Chen E.C.H."/>
            <person name="De La Providencia I."/>
            <person name="Hainaut M."/>
            <person name="Kuo A."/>
            <person name="Kohler A."/>
            <person name="Murat C."/>
            <person name="Tang N."/>
            <person name="Roy S."/>
            <person name="Loubradou J."/>
            <person name="Henrissat B."/>
            <person name="Grigoriev I.V."/>
            <person name="Corradi N."/>
            <person name="Roux C."/>
            <person name="Martin F.M."/>
        </authorList>
    </citation>
    <scope>NUCLEOTIDE SEQUENCE [LARGE SCALE GENOMIC DNA]</scope>
    <source>
        <strain evidence="2 3">DAOM 194757</strain>
    </source>
</reference>
<evidence type="ECO:0000256" key="1">
    <source>
        <dbReference type="SAM" id="Phobius"/>
    </source>
</evidence>
<gene>
    <name evidence="2" type="ORF">C2G38_543607</name>
</gene>
<proteinExistence type="predicted"/>
<dbReference type="AlphaFoldDB" id="A0A397U752"/>
<comment type="caution">
    <text evidence="2">The sequence shown here is derived from an EMBL/GenBank/DDBJ whole genome shotgun (WGS) entry which is preliminary data.</text>
</comment>
<protein>
    <submittedName>
        <fullName evidence="2">Uncharacterized protein</fullName>
    </submittedName>
</protein>
<dbReference type="OrthoDB" id="2425756at2759"/>
<keyword evidence="1" id="KW-1133">Transmembrane helix</keyword>
<name>A0A397U752_9GLOM</name>
<dbReference type="Proteomes" id="UP000266673">
    <property type="component" value="Unassembled WGS sequence"/>
</dbReference>
<evidence type="ECO:0000313" key="2">
    <source>
        <dbReference type="EMBL" id="RIB06060.1"/>
    </source>
</evidence>
<accession>A0A397U752</accession>
<feature type="transmembrane region" description="Helical" evidence="1">
    <location>
        <begin position="474"/>
        <end position="495"/>
    </location>
</feature>
<evidence type="ECO:0000313" key="3">
    <source>
        <dbReference type="Proteomes" id="UP000266673"/>
    </source>
</evidence>
<keyword evidence="1" id="KW-0812">Transmembrane</keyword>
<keyword evidence="1" id="KW-0472">Membrane</keyword>
<sequence length="514" mass="58046">MVLYQINQPNMRAGSVSCDIVNALTFGNNHTCIMSISNLNNTETYYVKINFLLSGAVLSSNVIRLDFPNVTLSNATFPDFNLTFKQGWSIKSMPSGGYTIHTTSNNAHYIYAYGEDNNPIPIYTNSFLTNSFGANAVINNNTFLLASSNTNFQHTSWSLITTPLPKVLKNYDYGCRNLLISKTTPSINDSVDSDTHMLYITFFDAVILSTGYVTIYKTSDNSIRQRISATRHEFINIDSQGTTISISVIGSTFNQYGEEYYVKIDYNFVKSAMNNEPIKGIEGGIWRLKSNISINDDKQRSSGLAKFTIDASKKILVLSDFERFNYYHDLLNEIAAKVPVRLDSLSYNIINSSFSIRIDVVSMFNRTGNTDLGVLSDLNNMIVYKQITTFSTGLTNDLNSTSGFQPINNSGELMIAFYMLIELIYTTNFPIIGSWLYMIILYFLPCLFIAGLFFHIMSIYTLPSKKFEAITSAILRLALSSLILLFYFSLSFLFLKLTRLFIYQVCSYLVFCYS</sequence>